<dbReference type="InterPro" id="IPR006311">
    <property type="entry name" value="TAT_signal"/>
</dbReference>
<dbReference type="Proteomes" id="UP000190667">
    <property type="component" value="Unassembled WGS sequence"/>
</dbReference>
<protein>
    <submittedName>
        <fullName evidence="1">Gluconate 2-dehydrogenase</fullName>
    </submittedName>
</protein>
<accession>A0A1S8YTL9</accession>
<evidence type="ECO:0000313" key="1">
    <source>
        <dbReference type="EMBL" id="OON41983.1"/>
    </source>
</evidence>
<dbReference type="PROSITE" id="PS51318">
    <property type="entry name" value="TAT"/>
    <property type="match status" value="1"/>
</dbReference>
<evidence type="ECO:0000313" key="2">
    <source>
        <dbReference type="Proteomes" id="UP000190667"/>
    </source>
</evidence>
<comment type="caution">
    <text evidence="1">The sequence shown here is derived from an EMBL/GenBank/DDBJ whole genome shotgun (WGS) entry which is preliminary data.</text>
</comment>
<dbReference type="Pfam" id="PF13618">
    <property type="entry name" value="Gluconate_2-dh3"/>
    <property type="match status" value="1"/>
</dbReference>
<name>A0A1S8YTL9_9GAMM</name>
<gene>
    <name evidence="1" type="ORF">BTJ39_02165</name>
</gene>
<dbReference type="OrthoDB" id="8400810at2"/>
<dbReference type="InterPro" id="IPR027056">
    <property type="entry name" value="Gluconate_2DH_su3"/>
</dbReference>
<proteinExistence type="predicted"/>
<dbReference type="STRING" id="1926881.BTJ39_02165"/>
<dbReference type="AlphaFoldDB" id="A0A1S8YTL9"/>
<keyword evidence="2" id="KW-1185">Reference proteome</keyword>
<dbReference type="RefSeq" id="WP_078001009.1">
    <property type="nucleotide sequence ID" value="NZ_MRUL01000001.1"/>
</dbReference>
<sequence>MSKKSNEGVPSRRRFLQKTLSIIPLAAVGGSSVVSLSTLAADADSKAEGVSAHYVPTFFNNDEWRFILAATDRLIPSDSNGPGAVSEGVPIFIDKQMELPYGHGQLWYMQAPFASAAPEMGYQSNLVPRENYRRAIKAINGYCQQQFQKVFADLSHQQQEDILHQLDGGKLTFDDVPGKLFFEQLLENTKEGYLADPLHGGNQTLASWKLIGFPGARADYQQVMDNPNKPYPLGPVSISGKRSV</sequence>
<dbReference type="EMBL" id="MRUL01000001">
    <property type="protein sequence ID" value="OON41983.1"/>
    <property type="molecule type" value="Genomic_DNA"/>
</dbReference>
<organism evidence="1 2">
    <name type="scientific">Izhakiella australiensis</name>
    <dbReference type="NCBI Taxonomy" id="1926881"/>
    <lineage>
        <taxon>Bacteria</taxon>
        <taxon>Pseudomonadati</taxon>
        <taxon>Pseudomonadota</taxon>
        <taxon>Gammaproteobacteria</taxon>
        <taxon>Enterobacterales</taxon>
        <taxon>Erwiniaceae</taxon>
        <taxon>Izhakiella</taxon>
    </lineage>
</organism>
<reference evidence="1 2" key="1">
    <citation type="submission" date="2016-12" db="EMBL/GenBank/DDBJ databases">
        <title>Izhakiella australiana sp. nov. of genus Izhakiella isolated from Australian desert.</title>
        <authorList>
            <person name="Ji M."/>
        </authorList>
    </citation>
    <scope>NUCLEOTIDE SEQUENCE [LARGE SCALE GENOMIC DNA]</scope>
    <source>
        <strain evidence="1 2">D4N98</strain>
    </source>
</reference>